<evidence type="ECO:0000313" key="2">
    <source>
        <dbReference type="EMBL" id="UOQ86309.1"/>
    </source>
</evidence>
<accession>A0ABY4GPZ3</accession>
<keyword evidence="3" id="KW-1185">Reference proteome</keyword>
<name>A0ABY4GPZ3_9BACI</name>
<organism evidence="2 3">
    <name type="scientific">Gracilibacillus salinarum</name>
    <dbReference type="NCBI Taxonomy" id="2932255"/>
    <lineage>
        <taxon>Bacteria</taxon>
        <taxon>Bacillati</taxon>
        <taxon>Bacillota</taxon>
        <taxon>Bacilli</taxon>
        <taxon>Bacillales</taxon>
        <taxon>Bacillaceae</taxon>
        <taxon>Gracilibacillus</taxon>
    </lineage>
</organism>
<feature type="transmembrane region" description="Helical" evidence="1">
    <location>
        <begin position="28"/>
        <end position="45"/>
    </location>
</feature>
<evidence type="ECO:0000313" key="3">
    <source>
        <dbReference type="Proteomes" id="UP000831537"/>
    </source>
</evidence>
<evidence type="ECO:0008006" key="4">
    <source>
        <dbReference type="Google" id="ProtNLM"/>
    </source>
</evidence>
<keyword evidence="1" id="KW-1133">Transmembrane helix</keyword>
<proteinExistence type="predicted"/>
<keyword evidence="1" id="KW-0472">Membrane</keyword>
<sequence>MYTFILFLFILIIGYLLSFLGVSSYLPFITVSLLLALMIRAVYLLHQLHKQFVYENKSISSRLLEKRLNDRHDS</sequence>
<reference evidence="2 3" key="1">
    <citation type="submission" date="2022-04" db="EMBL/GenBank/DDBJ databases">
        <title>Gracilibacillus sp. isolated from saltern.</title>
        <authorList>
            <person name="Won M."/>
            <person name="Lee C.-M."/>
            <person name="Woen H.-Y."/>
            <person name="Kwon S.-W."/>
        </authorList>
    </citation>
    <scope>NUCLEOTIDE SEQUENCE [LARGE SCALE GENOMIC DNA]</scope>
    <source>
        <strain evidence="2 3">SSPM10-3</strain>
    </source>
</reference>
<dbReference type="Proteomes" id="UP000831537">
    <property type="component" value="Chromosome"/>
</dbReference>
<dbReference type="RefSeq" id="WP_244746627.1">
    <property type="nucleotide sequence ID" value="NZ_CP095071.1"/>
</dbReference>
<protein>
    <recommendedName>
        <fullName evidence="4">DUF4083 domain-containing protein</fullName>
    </recommendedName>
</protein>
<gene>
    <name evidence="2" type="ORF">MUN87_05315</name>
</gene>
<evidence type="ECO:0000256" key="1">
    <source>
        <dbReference type="SAM" id="Phobius"/>
    </source>
</evidence>
<dbReference type="EMBL" id="CP095071">
    <property type="protein sequence ID" value="UOQ86309.1"/>
    <property type="molecule type" value="Genomic_DNA"/>
</dbReference>
<keyword evidence="1" id="KW-0812">Transmembrane</keyword>